<dbReference type="GO" id="GO:0000786">
    <property type="term" value="C:nucleosome"/>
    <property type="evidence" value="ECO:0007669"/>
    <property type="project" value="InterPro"/>
</dbReference>
<feature type="domain" description="H15" evidence="3">
    <location>
        <begin position="64"/>
        <end position="139"/>
    </location>
</feature>
<gene>
    <name evidence="4" type="ORF">C8J55DRAFT_513222</name>
</gene>
<dbReference type="EMBL" id="JANVFS010000015">
    <property type="protein sequence ID" value="KAJ4480583.1"/>
    <property type="molecule type" value="Genomic_DNA"/>
</dbReference>
<evidence type="ECO:0000256" key="1">
    <source>
        <dbReference type="ARBA" id="ARBA00020833"/>
    </source>
</evidence>
<comment type="caution">
    <text evidence="4">The sequence shown here is derived from an EMBL/GenBank/DDBJ whole genome shotgun (WGS) entry which is preliminary data.</text>
</comment>
<dbReference type="AlphaFoldDB" id="A0A9W9DQX9"/>
<feature type="compositionally biased region" description="Low complexity" evidence="2">
    <location>
        <begin position="253"/>
        <end position="275"/>
    </location>
</feature>
<dbReference type="Proteomes" id="UP001150238">
    <property type="component" value="Unassembled WGS sequence"/>
</dbReference>
<feature type="compositionally biased region" description="Basic residues" evidence="2">
    <location>
        <begin position="241"/>
        <end position="252"/>
    </location>
</feature>
<evidence type="ECO:0000313" key="4">
    <source>
        <dbReference type="EMBL" id="KAJ4480583.1"/>
    </source>
</evidence>
<reference evidence="4" key="2">
    <citation type="journal article" date="2023" name="Proc. Natl. Acad. Sci. U.S.A.">
        <title>A global phylogenomic analysis of the shiitake genus Lentinula.</title>
        <authorList>
            <person name="Sierra-Patev S."/>
            <person name="Min B."/>
            <person name="Naranjo-Ortiz M."/>
            <person name="Looney B."/>
            <person name="Konkel Z."/>
            <person name="Slot J.C."/>
            <person name="Sakamoto Y."/>
            <person name="Steenwyk J.L."/>
            <person name="Rokas A."/>
            <person name="Carro J."/>
            <person name="Camarero S."/>
            <person name="Ferreira P."/>
            <person name="Molpeceres G."/>
            <person name="Ruiz-Duenas F.J."/>
            <person name="Serrano A."/>
            <person name="Henrissat B."/>
            <person name="Drula E."/>
            <person name="Hughes K.W."/>
            <person name="Mata J.L."/>
            <person name="Ishikawa N.K."/>
            <person name="Vargas-Isla R."/>
            <person name="Ushijima S."/>
            <person name="Smith C.A."/>
            <person name="Donoghue J."/>
            <person name="Ahrendt S."/>
            <person name="Andreopoulos W."/>
            <person name="He G."/>
            <person name="LaButti K."/>
            <person name="Lipzen A."/>
            <person name="Ng V."/>
            <person name="Riley R."/>
            <person name="Sandor L."/>
            <person name="Barry K."/>
            <person name="Martinez A.T."/>
            <person name="Xiao Y."/>
            <person name="Gibbons J.G."/>
            <person name="Terashima K."/>
            <person name="Grigoriev I.V."/>
            <person name="Hibbett D."/>
        </authorList>
    </citation>
    <scope>NUCLEOTIDE SEQUENCE</scope>
    <source>
        <strain evidence="4">Sp2 HRB7682 ss15</strain>
    </source>
</reference>
<dbReference type="Pfam" id="PF00538">
    <property type="entry name" value="Linker_histone"/>
    <property type="match status" value="1"/>
</dbReference>
<dbReference type="InterPro" id="IPR036390">
    <property type="entry name" value="WH_DNA-bd_sf"/>
</dbReference>
<protein>
    <recommendedName>
        <fullName evidence="1">Histone H1</fullName>
    </recommendedName>
</protein>
<dbReference type="InterPro" id="IPR036388">
    <property type="entry name" value="WH-like_DNA-bd_sf"/>
</dbReference>
<sequence>MLVSHSCCPLSACYLRYSLQCHWGNERKYLSTSKFLILQSHMAVAKKNSTTKSKTSGGKLHPTTHPTWIDMIKECIVTHPEEARTGVSRPTIKKFVEIKYRIDVNPSTASQLNRAITSGSEKGIFVLPKGPSGKVKLAPKVRHDAAKENATPAARKPLSKVKALSARHRISKKVPSAKAKVIQRPASFRASAGFKLPTTKAPTTKKYGTTKKYSHPKATPSDKHLKKSTTTARKPSNTKKVSIKKVTAKKPAAKASKAKSNASSKAQASNKPKSAMKANARPKPATKKAIAVAA</sequence>
<organism evidence="4 5">
    <name type="scientific">Lentinula lateritia</name>
    <dbReference type="NCBI Taxonomy" id="40482"/>
    <lineage>
        <taxon>Eukaryota</taxon>
        <taxon>Fungi</taxon>
        <taxon>Dikarya</taxon>
        <taxon>Basidiomycota</taxon>
        <taxon>Agaricomycotina</taxon>
        <taxon>Agaricomycetes</taxon>
        <taxon>Agaricomycetidae</taxon>
        <taxon>Agaricales</taxon>
        <taxon>Marasmiineae</taxon>
        <taxon>Omphalotaceae</taxon>
        <taxon>Lentinula</taxon>
    </lineage>
</organism>
<evidence type="ECO:0000259" key="3">
    <source>
        <dbReference type="PROSITE" id="PS51504"/>
    </source>
</evidence>
<dbReference type="SMART" id="SM00526">
    <property type="entry name" value="H15"/>
    <property type="match status" value="1"/>
</dbReference>
<proteinExistence type="predicted"/>
<dbReference type="Gene3D" id="1.10.10.10">
    <property type="entry name" value="Winged helix-like DNA-binding domain superfamily/Winged helix DNA-binding domain"/>
    <property type="match status" value="1"/>
</dbReference>
<dbReference type="InterPro" id="IPR005818">
    <property type="entry name" value="Histone_H1/H5_H15"/>
</dbReference>
<accession>A0A9W9DQX9</accession>
<dbReference type="GO" id="GO:0006334">
    <property type="term" value="P:nucleosome assembly"/>
    <property type="evidence" value="ECO:0007669"/>
    <property type="project" value="InterPro"/>
</dbReference>
<name>A0A9W9DQX9_9AGAR</name>
<dbReference type="GO" id="GO:0003677">
    <property type="term" value="F:DNA binding"/>
    <property type="evidence" value="ECO:0007669"/>
    <property type="project" value="InterPro"/>
</dbReference>
<evidence type="ECO:0000313" key="5">
    <source>
        <dbReference type="Proteomes" id="UP001150238"/>
    </source>
</evidence>
<dbReference type="SUPFAM" id="SSF46785">
    <property type="entry name" value="Winged helix' DNA-binding domain"/>
    <property type="match status" value="1"/>
</dbReference>
<evidence type="ECO:0000256" key="2">
    <source>
        <dbReference type="SAM" id="MobiDB-lite"/>
    </source>
</evidence>
<reference evidence="4" key="1">
    <citation type="submission" date="2022-08" db="EMBL/GenBank/DDBJ databases">
        <authorList>
            <consortium name="DOE Joint Genome Institute"/>
            <person name="Min B."/>
            <person name="Riley R."/>
            <person name="Sierra-Patev S."/>
            <person name="Naranjo-Ortiz M."/>
            <person name="Looney B."/>
            <person name="Konkel Z."/>
            <person name="Slot J.C."/>
            <person name="Sakamoto Y."/>
            <person name="Steenwyk J.L."/>
            <person name="Rokas A."/>
            <person name="Carro J."/>
            <person name="Camarero S."/>
            <person name="Ferreira P."/>
            <person name="Molpeceres G."/>
            <person name="Ruiz-Duenas F.J."/>
            <person name="Serrano A."/>
            <person name="Henrissat B."/>
            <person name="Drula E."/>
            <person name="Hughes K.W."/>
            <person name="Mata J.L."/>
            <person name="Ishikawa N.K."/>
            <person name="Vargas-Isla R."/>
            <person name="Ushijima S."/>
            <person name="Smith C.A."/>
            <person name="Ahrendt S."/>
            <person name="Andreopoulos W."/>
            <person name="He G."/>
            <person name="Labutti K."/>
            <person name="Lipzen A."/>
            <person name="Ng V."/>
            <person name="Sandor L."/>
            <person name="Barry K."/>
            <person name="Martinez A.T."/>
            <person name="Xiao Y."/>
            <person name="Gibbons J.G."/>
            <person name="Terashima K."/>
            <person name="Hibbett D.S."/>
            <person name="Grigoriev I.V."/>
        </authorList>
    </citation>
    <scope>NUCLEOTIDE SEQUENCE</scope>
    <source>
        <strain evidence="4">Sp2 HRB7682 ss15</strain>
    </source>
</reference>
<dbReference type="PROSITE" id="PS51504">
    <property type="entry name" value="H15"/>
    <property type="match status" value="1"/>
</dbReference>
<feature type="region of interest" description="Disordered" evidence="2">
    <location>
        <begin position="193"/>
        <end position="294"/>
    </location>
</feature>
<feature type="compositionally biased region" description="Low complexity" evidence="2">
    <location>
        <begin position="195"/>
        <end position="207"/>
    </location>
</feature>